<reference evidence="3" key="1">
    <citation type="submission" date="2015-02" db="EMBL/GenBank/DDBJ databases">
        <authorList>
            <person name="Ju K.-S."/>
            <person name="Doroghazi J.R."/>
            <person name="Metcalf W."/>
        </authorList>
    </citation>
    <scope>NUCLEOTIDE SEQUENCE [LARGE SCALE GENOMIC DNA]</scope>
    <source>
        <strain evidence="3">NRRL B-16380</strain>
    </source>
</reference>
<dbReference type="AlphaFoldDB" id="A0A0M2GBX1"/>
<name>A0A0M2GBX1_9ACTN</name>
<organism evidence="2 3">
    <name type="scientific">Streptomyces variegatus</name>
    <dbReference type="NCBI Taxonomy" id="284040"/>
    <lineage>
        <taxon>Bacteria</taxon>
        <taxon>Bacillati</taxon>
        <taxon>Actinomycetota</taxon>
        <taxon>Actinomycetes</taxon>
        <taxon>Kitasatosporales</taxon>
        <taxon>Streptomycetaceae</taxon>
        <taxon>Streptomyces</taxon>
    </lineage>
</organism>
<feature type="compositionally biased region" description="Gly residues" evidence="1">
    <location>
        <begin position="25"/>
        <end position="34"/>
    </location>
</feature>
<protein>
    <submittedName>
        <fullName evidence="2">Uncharacterized protein</fullName>
    </submittedName>
</protein>
<accession>A0A0M2GBX1</accession>
<evidence type="ECO:0000313" key="3">
    <source>
        <dbReference type="Proteomes" id="UP000034786"/>
    </source>
</evidence>
<dbReference type="EMBL" id="JYJH01000085">
    <property type="protein sequence ID" value="KJK33760.1"/>
    <property type="molecule type" value="Genomic_DNA"/>
</dbReference>
<feature type="region of interest" description="Disordered" evidence="1">
    <location>
        <begin position="172"/>
        <end position="216"/>
    </location>
</feature>
<dbReference type="Proteomes" id="UP000034786">
    <property type="component" value="Unassembled WGS sequence"/>
</dbReference>
<comment type="caution">
    <text evidence="2">The sequence shown here is derived from an EMBL/GenBank/DDBJ whole genome shotgun (WGS) entry which is preliminary data.</text>
</comment>
<gene>
    <name evidence="2" type="ORF">UK15_38640</name>
</gene>
<feature type="compositionally biased region" description="Basic residues" evidence="1">
    <location>
        <begin position="1"/>
        <end position="24"/>
    </location>
</feature>
<proteinExistence type="predicted"/>
<sequence>MPRGRGRGVRRGAGRGRPGRRRGGRSGGRGGGRRGFSCRPTGWPWRPCGFRRAEGFAQGAPGGEGGDLADPARNPARSGRSHCAARRGPTPASTRAVPASTSMSRIRFMYREKSRTTPGPTALPAMLVPPPRAVTGTPAFTAGPQHRDHVVGGAREGHRPRRHTVVRGVIGVRAGGPRAGLHPQTGRQLGETGDQGCEGGSPRSTAHALSVCPTPT</sequence>
<keyword evidence="3" id="KW-1185">Reference proteome</keyword>
<dbReference type="PATRIC" id="fig|284040.3.peg.8122"/>
<feature type="region of interest" description="Disordered" evidence="1">
    <location>
        <begin position="1"/>
        <end position="101"/>
    </location>
</feature>
<evidence type="ECO:0000313" key="2">
    <source>
        <dbReference type="EMBL" id="KJK33760.1"/>
    </source>
</evidence>
<evidence type="ECO:0000256" key="1">
    <source>
        <dbReference type="SAM" id="MobiDB-lite"/>
    </source>
</evidence>